<evidence type="ECO:0000259" key="1">
    <source>
        <dbReference type="PROSITE" id="PS50902"/>
    </source>
</evidence>
<proteinExistence type="predicted"/>
<keyword evidence="3" id="KW-1185">Reference proteome</keyword>
<dbReference type="InterPro" id="IPR029039">
    <property type="entry name" value="Flavoprotein-like_sf"/>
</dbReference>
<evidence type="ECO:0000313" key="3">
    <source>
        <dbReference type="Proteomes" id="UP001500393"/>
    </source>
</evidence>
<gene>
    <name evidence="2" type="ORF">GCM10009789_81940</name>
</gene>
<protein>
    <submittedName>
        <fullName evidence="2">Flavodoxin family protein</fullName>
    </submittedName>
</protein>
<dbReference type="InterPro" id="IPR008254">
    <property type="entry name" value="Flavodoxin/NO_synth"/>
</dbReference>
<dbReference type="EMBL" id="BAAAOS010000064">
    <property type="protein sequence ID" value="GAA1615486.1"/>
    <property type="molecule type" value="Genomic_DNA"/>
</dbReference>
<evidence type="ECO:0000313" key="2">
    <source>
        <dbReference type="EMBL" id="GAA1615486.1"/>
    </source>
</evidence>
<dbReference type="SUPFAM" id="SSF52218">
    <property type="entry name" value="Flavoproteins"/>
    <property type="match status" value="1"/>
</dbReference>
<dbReference type="Proteomes" id="UP001500393">
    <property type="component" value="Unassembled WGS sequence"/>
</dbReference>
<organism evidence="2 3">
    <name type="scientific">Kribbella sancticallisti</name>
    <dbReference type="NCBI Taxonomy" id="460087"/>
    <lineage>
        <taxon>Bacteria</taxon>
        <taxon>Bacillati</taxon>
        <taxon>Actinomycetota</taxon>
        <taxon>Actinomycetes</taxon>
        <taxon>Propionibacteriales</taxon>
        <taxon>Kribbellaceae</taxon>
        <taxon>Kribbella</taxon>
    </lineage>
</organism>
<dbReference type="RefSeq" id="WP_344222173.1">
    <property type="nucleotide sequence ID" value="NZ_BAAAOS010000064.1"/>
</dbReference>
<dbReference type="Gene3D" id="3.40.50.360">
    <property type="match status" value="1"/>
</dbReference>
<feature type="domain" description="Flavodoxin-like" evidence="1">
    <location>
        <begin position="8"/>
        <end position="169"/>
    </location>
</feature>
<dbReference type="Pfam" id="PF00258">
    <property type="entry name" value="Flavodoxin_1"/>
    <property type="match status" value="1"/>
</dbReference>
<reference evidence="3" key="1">
    <citation type="journal article" date="2019" name="Int. J. Syst. Evol. Microbiol.">
        <title>The Global Catalogue of Microorganisms (GCM) 10K type strain sequencing project: providing services to taxonomists for standard genome sequencing and annotation.</title>
        <authorList>
            <consortium name="The Broad Institute Genomics Platform"/>
            <consortium name="The Broad Institute Genome Sequencing Center for Infectious Disease"/>
            <person name="Wu L."/>
            <person name="Ma J."/>
        </authorList>
    </citation>
    <scope>NUCLEOTIDE SEQUENCE [LARGE SCALE GENOMIC DNA]</scope>
    <source>
        <strain evidence="3">JCM 14969</strain>
    </source>
</reference>
<comment type="caution">
    <text evidence="2">The sequence shown here is derived from an EMBL/GenBank/DDBJ whole genome shotgun (WGS) entry which is preliminary data.</text>
</comment>
<accession>A0ABP4QSN7</accession>
<sequence length="188" mass="20639">MSDNDVRALIVYESMFGNTEKVALAIRDGLERAVDTDVVRVDRCPASLPHDVRLLVVGGPTHAFSMSRASTRADASSQGDVVMPAKTGIREWIDGLAGGSRRAVVATFDTRVTKVRRLPGSAAKAAVRALRRHGFTTIADPSSFYVDDSIGPVSDAELERAREWGELVGRELRQFISPIRRHPWRRSA</sequence>
<dbReference type="PROSITE" id="PS50902">
    <property type="entry name" value="FLAVODOXIN_LIKE"/>
    <property type="match status" value="1"/>
</dbReference>
<name>A0ABP4QSN7_9ACTN</name>